<keyword evidence="1" id="KW-0812">Transmembrane</keyword>
<feature type="transmembrane region" description="Helical" evidence="1">
    <location>
        <begin position="6"/>
        <end position="30"/>
    </location>
</feature>
<dbReference type="EMBL" id="AFUP01000001">
    <property type="protein sequence ID" value="EGV10898.1"/>
    <property type="molecule type" value="Genomic_DNA"/>
</dbReference>
<organism evidence="2 3">
    <name type="scientific">Streptococcus constellatus subsp. pharyngis SK1060 = CCUG 46377</name>
    <dbReference type="NCBI Taxonomy" id="1035184"/>
    <lineage>
        <taxon>Bacteria</taxon>
        <taxon>Bacillati</taxon>
        <taxon>Bacillota</taxon>
        <taxon>Bacilli</taxon>
        <taxon>Lactobacillales</taxon>
        <taxon>Streptococcaceae</taxon>
        <taxon>Streptococcus</taxon>
        <taxon>Streptococcus anginosus group</taxon>
    </lineage>
</organism>
<reference evidence="2 3" key="1">
    <citation type="submission" date="2011-06" db="EMBL/GenBank/DDBJ databases">
        <authorList>
            <person name="Harkins D.M."/>
            <person name="Madupu R."/>
            <person name="Durkin A.S."/>
            <person name="Torralba M."/>
            <person name="Methe B."/>
            <person name="Sutton G.G."/>
            <person name="Nelson K.E."/>
        </authorList>
    </citation>
    <scope>NUCLEOTIDE SEQUENCE [LARGE SCALE GENOMIC DNA]</scope>
    <source>
        <strain evidence="2 3">SK1060</strain>
    </source>
</reference>
<evidence type="ECO:0000256" key="1">
    <source>
        <dbReference type="SAM" id="Phobius"/>
    </source>
</evidence>
<accession>F9P4C8</accession>
<protein>
    <submittedName>
        <fullName evidence="2">Conserved domain protein</fullName>
    </submittedName>
</protein>
<sequence>MIPFPLKFILVLLGTFFIGVILTPLVRLLAFKIGAVDYPNARRINKNQCQAAEV</sequence>
<keyword evidence="1" id="KW-1133">Transmembrane helix</keyword>
<gene>
    <name evidence="2" type="ORF">HMPREF1042_0324</name>
</gene>
<dbReference type="AlphaFoldDB" id="F9P4C8"/>
<name>F9P4C8_STRCV</name>
<proteinExistence type="predicted"/>
<dbReference type="Proteomes" id="UP000003287">
    <property type="component" value="Unassembled WGS sequence"/>
</dbReference>
<evidence type="ECO:0000313" key="3">
    <source>
        <dbReference type="Proteomes" id="UP000003287"/>
    </source>
</evidence>
<keyword evidence="1" id="KW-0472">Membrane</keyword>
<evidence type="ECO:0000313" key="2">
    <source>
        <dbReference type="EMBL" id="EGV10898.1"/>
    </source>
</evidence>